<feature type="compositionally biased region" description="Basic residues" evidence="1">
    <location>
        <begin position="157"/>
        <end position="167"/>
    </location>
</feature>
<reference evidence="2 3" key="1">
    <citation type="journal article" date="2023" name="Plants (Basel)">
        <title>Bridging the Gap: Combining Genomics and Transcriptomics Approaches to Understand Stylosanthes scabra, an Orphan Legume from the Brazilian Caatinga.</title>
        <authorList>
            <person name="Ferreira-Neto J.R.C."/>
            <person name="da Silva M.D."/>
            <person name="Binneck E."/>
            <person name="de Melo N.F."/>
            <person name="da Silva R.H."/>
            <person name="de Melo A.L.T.M."/>
            <person name="Pandolfi V."/>
            <person name="Bustamante F.O."/>
            <person name="Brasileiro-Vidal A.C."/>
            <person name="Benko-Iseppon A.M."/>
        </authorList>
    </citation>
    <scope>NUCLEOTIDE SEQUENCE [LARGE SCALE GENOMIC DNA]</scope>
    <source>
        <tissue evidence="2">Leaves</tissue>
    </source>
</reference>
<protein>
    <submittedName>
        <fullName evidence="2">Uncharacterized protein</fullName>
    </submittedName>
</protein>
<organism evidence="2 3">
    <name type="scientific">Stylosanthes scabra</name>
    <dbReference type="NCBI Taxonomy" id="79078"/>
    <lineage>
        <taxon>Eukaryota</taxon>
        <taxon>Viridiplantae</taxon>
        <taxon>Streptophyta</taxon>
        <taxon>Embryophyta</taxon>
        <taxon>Tracheophyta</taxon>
        <taxon>Spermatophyta</taxon>
        <taxon>Magnoliopsida</taxon>
        <taxon>eudicotyledons</taxon>
        <taxon>Gunneridae</taxon>
        <taxon>Pentapetalae</taxon>
        <taxon>rosids</taxon>
        <taxon>fabids</taxon>
        <taxon>Fabales</taxon>
        <taxon>Fabaceae</taxon>
        <taxon>Papilionoideae</taxon>
        <taxon>50 kb inversion clade</taxon>
        <taxon>dalbergioids sensu lato</taxon>
        <taxon>Dalbergieae</taxon>
        <taxon>Pterocarpus clade</taxon>
        <taxon>Stylosanthes</taxon>
    </lineage>
</organism>
<evidence type="ECO:0000313" key="2">
    <source>
        <dbReference type="EMBL" id="MED6186660.1"/>
    </source>
</evidence>
<dbReference type="Proteomes" id="UP001341840">
    <property type="component" value="Unassembled WGS sequence"/>
</dbReference>
<evidence type="ECO:0000256" key="1">
    <source>
        <dbReference type="SAM" id="MobiDB-lite"/>
    </source>
</evidence>
<proteinExistence type="predicted"/>
<comment type="caution">
    <text evidence="2">The sequence shown here is derived from an EMBL/GenBank/DDBJ whole genome shotgun (WGS) entry which is preliminary data.</text>
</comment>
<accession>A0ABU6WLE9</accession>
<feature type="compositionally biased region" description="Basic and acidic residues" evidence="1">
    <location>
        <begin position="136"/>
        <end position="156"/>
    </location>
</feature>
<evidence type="ECO:0000313" key="3">
    <source>
        <dbReference type="Proteomes" id="UP001341840"/>
    </source>
</evidence>
<dbReference type="EMBL" id="JASCZI010181987">
    <property type="protein sequence ID" value="MED6186660.1"/>
    <property type="molecule type" value="Genomic_DNA"/>
</dbReference>
<keyword evidence="3" id="KW-1185">Reference proteome</keyword>
<gene>
    <name evidence="2" type="ORF">PIB30_068835</name>
</gene>
<name>A0ABU6WLE9_9FABA</name>
<sequence length="167" mass="19046">MESESDSEEHSGARQLKRKAWIAGSGNNAKNMAERRIEGLSQIMDTRTEVQASKTQPIEEEIEVQIEEDTNEEHAKEMDMEDLIMMNKIKELKGTGRNDGRDDASNMDNIIRDVLKEFAQAGAQKLKSALKTNETGNKEQDKGKEVVTWEQRNERAAKKKYKTRECS</sequence>
<feature type="region of interest" description="Disordered" evidence="1">
    <location>
        <begin position="128"/>
        <end position="167"/>
    </location>
</feature>
<feature type="region of interest" description="Disordered" evidence="1">
    <location>
        <begin position="1"/>
        <end position="30"/>
    </location>
</feature>